<dbReference type="InterPro" id="IPR053041">
    <property type="entry name" value="Transglut-like_Superfamily_Mod"/>
</dbReference>
<feature type="region of interest" description="Disordered" evidence="1">
    <location>
        <begin position="29"/>
        <end position="69"/>
    </location>
</feature>
<dbReference type="PANTHER" id="PTHR47020:SF1">
    <property type="entry name" value="HILLARIN"/>
    <property type="match status" value="1"/>
</dbReference>
<organism evidence="2 3">
    <name type="scientific">Macrostomum lignano</name>
    <dbReference type="NCBI Taxonomy" id="282301"/>
    <lineage>
        <taxon>Eukaryota</taxon>
        <taxon>Metazoa</taxon>
        <taxon>Spiralia</taxon>
        <taxon>Lophotrochozoa</taxon>
        <taxon>Platyhelminthes</taxon>
        <taxon>Rhabditophora</taxon>
        <taxon>Macrostomorpha</taxon>
        <taxon>Macrostomida</taxon>
        <taxon>Macrostomidae</taxon>
        <taxon>Macrostomum</taxon>
    </lineage>
</organism>
<accession>A0A1I8FHB3</accession>
<evidence type="ECO:0000313" key="3">
    <source>
        <dbReference type="WBParaSite" id="maker-unitig_33025-snap-gene-0.2-mRNA-1"/>
    </source>
</evidence>
<dbReference type="AlphaFoldDB" id="A0A1I8FHB3"/>
<keyword evidence="2" id="KW-1185">Reference proteome</keyword>
<evidence type="ECO:0000313" key="2">
    <source>
        <dbReference type="Proteomes" id="UP000095280"/>
    </source>
</evidence>
<proteinExistence type="predicted"/>
<sequence>GLQALNIKDKVGHQPAYQSQRTLQLLLQSEPPHPQSPHCQGEFRNINNDALPSYERPWHSSSVGPQQLQQRPAGLLSGSAISRQPRVGNKRFQLPAQPHQQRASRGETHGAPPTLGQSEIIGAHGDSTIRPLVSEPRRRTFSLPPQLDAIGQSLLAPGHFAATAARCRRLRLPEAPAGAGFAGPTATAHRRAQQPEPSSFKELVWTPRLRASVSDDLEEAATAVFLALLKGPQPAPLCNCRADSPEAILMGIQAGTSTYAQAFFTLCAACDIPFADLNPPPQVRVPSGAWCSTRRAAAGTAGTAVACPGGQWQLVDACHWAAARLVGGRQSIPWRMSAYELDDEFYFLPSRAKLVYTHLPGPAGVGSCWLSQSARRSSKALARLRAPSSSSTDSKLRNHLLRLGFAIRRRRYDSGRRRTDGGRSCRRPSVRWLRRPCCLSLDVNPGRGTSAGLHLHSERCVLAAAAQPPGSAPRTESARRLSRYGLELLRPARLVCGSVCAAPACQRATYRLILYARRLRARGAPVCVHAPSADVSAWRPQSCHPPELFPACRAPAFRGPTEMPNSRLGRAEPDALRFLVKLVTPAALSRRATLSESCLRLGVVSAGRAPDGRAPPPQLLIRRLPPPSTAPAAFIGVEVFANRQPRTETSCTCAYLLLPCTPACRPPPPLRAPARAILARFTRRRRNSGLGLPDAATAWVHPGLTEAICDLPVGEVFSPPGRRCGLHSQLLRLDGGPPIIATESFQQGADRRRPAAPAFQTVRPAGRPAYYGLIVFVLRPPSRGKFSQPALRCLLLRCRTASLEGRADGGGGAAAFRSQFAQWKDGLLGFGILVTERLLNSGGWWS</sequence>
<dbReference type="WBParaSite" id="maker-unitig_33025-snap-gene-0.2-mRNA-1">
    <property type="protein sequence ID" value="maker-unitig_33025-snap-gene-0.2-mRNA-1"/>
    <property type="gene ID" value="maker-unitig_33025-snap-gene-0.2"/>
</dbReference>
<feature type="compositionally biased region" description="Polar residues" evidence="1">
    <location>
        <begin position="59"/>
        <end position="69"/>
    </location>
</feature>
<evidence type="ECO:0000256" key="1">
    <source>
        <dbReference type="SAM" id="MobiDB-lite"/>
    </source>
</evidence>
<name>A0A1I8FHB3_9PLAT</name>
<feature type="region of interest" description="Disordered" evidence="1">
    <location>
        <begin position="94"/>
        <end position="126"/>
    </location>
</feature>
<dbReference type="PANTHER" id="PTHR47020">
    <property type="entry name" value="HILLARIN"/>
    <property type="match status" value="1"/>
</dbReference>
<dbReference type="Proteomes" id="UP000095280">
    <property type="component" value="Unplaced"/>
</dbReference>
<reference evidence="3" key="1">
    <citation type="submission" date="2016-11" db="UniProtKB">
        <authorList>
            <consortium name="WormBaseParasite"/>
        </authorList>
    </citation>
    <scope>IDENTIFICATION</scope>
</reference>
<protein>
    <submittedName>
        <fullName evidence="3">TGc domain-containing protein</fullName>
    </submittedName>
</protein>